<dbReference type="Pfam" id="PF07433">
    <property type="entry name" value="DUF1513"/>
    <property type="match status" value="1"/>
</dbReference>
<dbReference type="Proteomes" id="UP000249046">
    <property type="component" value="Unassembled WGS sequence"/>
</dbReference>
<dbReference type="InterPro" id="IPR011044">
    <property type="entry name" value="Quino_amine_DH_bsu"/>
</dbReference>
<evidence type="ECO:0000313" key="3">
    <source>
        <dbReference type="Proteomes" id="UP000249046"/>
    </source>
</evidence>
<evidence type="ECO:0000256" key="1">
    <source>
        <dbReference type="SAM" id="SignalP"/>
    </source>
</evidence>
<feature type="chain" id="PRO_5015984346" evidence="1">
    <location>
        <begin position="23"/>
        <end position="365"/>
    </location>
</feature>
<proteinExistence type="predicted"/>
<reference evidence="2 3" key="1">
    <citation type="submission" date="2017-08" db="EMBL/GenBank/DDBJ databases">
        <title>Infants hospitalized years apart are colonized by the same room-sourced microbial strains.</title>
        <authorList>
            <person name="Brooks B."/>
            <person name="Olm M.R."/>
            <person name="Firek B.A."/>
            <person name="Baker R."/>
            <person name="Thomas B.C."/>
            <person name="Morowitz M.J."/>
            <person name="Banfield J.F."/>
        </authorList>
    </citation>
    <scope>NUCLEOTIDE SEQUENCE [LARGE SCALE GENOMIC DNA]</scope>
    <source>
        <strain evidence="2">S2_005_003_R2_42</strain>
    </source>
</reference>
<dbReference type="InterPro" id="IPR008311">
    <property type="entry name" value="UCP028101"/>
</dbReference>
<dbReference type="InterPro" id="IPR015943">
    <property type="entry name" value="WD40/YVTN_repeat-like_dom_sf"/>
</dbReference>
<organism evidence="2 3">
    <name type="scientific">Rhodanobacter denitrificans</name>
    <dbReference type="NCBI Taxonomy" id="666685"/>
    <lineage>
        <taxon>Bacteria</taxon>
        <taxon>Pseudomonadati</taxon>
        <taxon>Pseudomonadota</taxon>
        <taxon>Gammaproteobacteria</taxon>
        <taxon>Lysobacterales</taxon>
        <taxon>Rhodanobacteraceae</taxon>
        <taxon>Rhodanobacter</taxon>
    </lineage>
</organism>
<feature type="signal peptide" evidence="1">
    <location>
        <begin position="1"/>
        <end position="22"/>
    </location>
</feature>
<sequence>MAIDRRAFLGWAAAAVTSPLLAATPAAAAARFVAARRRDGRHEVAIVDAGGRDLAAYALPGRGHSFAIDAERGRLIAFGRQPGFFATAFDRAGAAVALPLPEGRHYFGHGTFSADGSVLYATENDYEAGRAVIGVYDASPHGGWRRIGEFDCAGIGAHEVVLMPDRRTLCVANGGILTHPDYGKRELNLDSMAPSLAYLDARDGRVVESVALDPALHRLSIRHLALDATGAVWFGCQYMGPAIDLPPLVGRHRRGEAPRLFPAPDPVLAGLCNYVGSVAADAAGAVIATSSPVGGRVAYWDTASGRCLGTSAIADGCGVAGVGAGRFLVSDGRGAISEAGPDRPPHALREVTAALEWDNHLRRYG</sequence>
<dbReference type="PIRSF" id="PIRSF028101">
    <property type="entry name" value="UCP028101"/>
    <property type="match status" value="1"/>
</dbReference>
<dbReference type="EMBL" id="QFPO01000001">
    <property type="protein sequence ID" value="PZQ19748.1"/>
    <property type="molecule type" value="Genomic_DNA"/>
</dbReference>
<comment type="caution">
    <text evidence="2">The sequence shown here is derived from an EMBL/GenBank/DDBJ whole genome shotgun (WGS) entry which is preliminary data.</text>
</comment>
<dbReference type="SUPFAM" id="SSF50969">
    <property type="entry name" value="YVTN repeat-like/Quinoprotein amine dehydrogenase"/>
    <property type="match status" value="1"/>
</dbReference>
<dbReference type="PROSITE" id="PS51318">
    <property type="entry name" value="TAT"/>
    <property type="match status" value="1"/>
</dbReference>
<dbReference type="InterPro" id="IPR006311">
    <property type="entry name" value="TAT_signal"/>
</dbReference>
<keyword evidence="1" id="KW-0732">Signal</keyword>
<evidence type="ECO:0000313" key="2">
    <source>
        <dbReference type="EMBL" id="PZQ19748.1"/>
    </source>
</evidence>
<dbReference type="AlphaFoldDB" id="A0A2W5KWI3"/>
<gene>
    <name evidence="2" type="ORF">DI564_00440</name>
</gene>
<protein>
    <submittedName>
        <fullName evidence="2">DUF1513 domain-containing protein</fullName>
    </submittedName>
</protein>
<accession>A0A2W5KWI3</accession>
<dbReference type="Gene3D" id="2.130.10.10">
    <property type="entry name" value="YVTN repeat-like/Quinoprotein amine dehydrogenase"/>
    <property type="match status" value="1"/>
</dbReference>
<name>A0A2W5KWI3_9GAMM</name>